<keyword evidence="5" id="KW-0539">Nucleus</keyword>
<dbReference type="Proteomes" id="UP001151529">
    <property type="component" value="Chromosome 1"/>
</dbReference>
<dbReference type="Pfam" id="PF02362">
    <property type="entry name" value="B3"/>
    <property type="match status" value="2"/>
</dbReference>
<dbReference type="EMBL" id="JAPFFL010000007">
    <property type="protein sequence ID" value="KAJ6715588.1"/>
    <property type="molecule type" value="Genomic_DNA"/>
</dbReference>
<dbReference type="SMART" id="SM01019">
    <property type="entry name" value="B3"/>
    <property type="match status" value="2"/>
</dbReference>
<dbReference type="OrthoDB" id="1688597at2759"/>
<evidence type="ECO:0000313" key="8">
    <source>
        <dbReference type="Proteomes" id="UP001151529"/>
    </source>
</evidence>
<feature type="domain" description="TF-B3" evidence="6">
    <location>
        <begin position="183"/>
        <end position="277"/>
    </location>
</feature>
<dbReference type="PROSITE" id="PS50863">
    <property type="entry name" value="B3"/>
    <property type="match status" value="2"/>
</dbReference>
<keyword evidence="8" id="KW-1185">Reference proteome</keyword>
<dbReference type="SUPFAM" id="SSF101936">
    <property type="entry name" value="DNA-binding pseudobarrel domain"/>
    <property type="match status" value="2"/>
</dbReference>
<keyword evidence="2" id="KW-0805">Transcription regulation</keyword>
<dbReference type="AlphaFoldDB" id="A0A9Q0YZK2"/>
<sequence length="278" mass="32094">MRKTPSEVVEDYHILGANANMRPLTCYEKAKALGRTRAFKSENPFFKAAMRPSYVHTSYRLCVPSSFARKYFTKSHGYVSLSVLDGRTWPVKYFNRTKSRVVFCHGWMAFAKDNKLARVSCHPIREEPIKLNRVNLTGRAKMVLEFLTPDDEHKPGKFEHSESRFKVKTGSETESKFISTRPFFEVVIRSSYLARSFVCVPINFVERYFKHINQFVMLQVEDRSWSVKLIPRSSQRVAVLSAGWARFARENSLKVGDVCAFEMIKNGVLKVIISRSGR</sequence>
<reference evidence="7" key="2">
    <citation type="journal article" date="2023" name="Int. J. Mol. Sci.">
        <title>De Novo Assembly and Annotation of 11 Diverse Shrub Willow (Salix) Genomes Reveals Novel Gene Organization in Sex-Linked Regions.</title>
        <authorList>
            <person name="Hyden B."/>
            <person name="Feng K."/>
            <person name="Yates T.B."/>
            <person name="Jawdy S."/>
            <person name="Cereghino C."/>
            <person name="Smart L.B."/>
            <person name="Muchero W."/>
        </authorList>
    </citation>
    <scope>NUCLEOTIDE SEQUENCE [LARGE SCALE GENOMIC DNA]</scope>
    <source>
        <tissue evidence="7">Shoot tip</tissue>
    </source>
</reference>
<reference evidence="7" key="1">
    <citation type="submission" date="2022-11" db="EMBL/GenBank/DDBJ databases">
        <authorList>
            <person name="Hyden B.L."/>
            <person name="Feng K."/>
            <person name="Yates T."/>
            <person name="Jawdy S."/>
            <person name="Smart L.B."/>
            <person name="Muchero W."/>
        </authorList>
    </citation>
    <scope>NUCLEOTIDE SEQUENCE</scope>
    <source>
        <tissue evidence="7">Shoot tip</tissue>
    </source>
</reference>
<dbReference type="InterPro" id="IPR003340">
    <property type="entry name" value="B3_DNA-bd"/>
</dbReference>
<comment type="subcellular location">
    <subcellularLocation>
        <location evidence="1">Nucleus</location>
    </subcellularLocation>
</comment>
<feature type="domain" description="TF-B3" evidence="6">
    <location>
        <begin position="46"/>
        <end position="150"/>
    </location>
</feature>
<protein>
    <submittedName>
        <fullName evidence="7">B3 DOMAIN-CONTAINING</fullName>
    </submittedName>
</protein>
<dbReference type="Gene3D" id="2.40.330.10">
    <property type="entry name" value="DNA-binding pseudobarrel domain"/>
    <property type="match status" value="2"/>
</dbReference>
<gene>
    <name evidence="7" type="ORF">OIU85_027029</name>
</gene>
<accession>A0A9Q0YZK2</accession>
<dbReference type="GO" id="GO:0003677">
    <property type="term" value="F:DNA binding"/>
    <property type="evidence" value="ECO:0007669"/>
    <property type="project" value="UniProtKB-KW"/>
</dbReference>
<dbReference type="PANTHER" id="PTHR31391">
    <property type="entry name" value="B3 DOMAIN-CONTAINING PROTEIN OS11G0197600-RELATED"/>
    <property type="match status" value="1"/>
</dbReference>
<evidence type="ECO:0000256" key="5">
    <source>
        <dbReference type="ARBA" id="ARBA00023242"/>
    </source>
</evidence>
<dbReference type="CDD" id="cd10017">
    <property type="entry name" value="B3_DNA"/>
    <property type="match status" value="2"/>
</dbReference>
<evidence type="ECO:0000259" key="6">
    <source>
        <dbReference type="PROSITE" id="PS50863"/>
    </source>
</evidence>
<evidence type="ECO:0000256" key="3">
    <source>
        <dbReference type="ARBA" id="ARBA00023125"/>
    </source>
</evidence>
<dbReference type="PANTHER" id="PTHR31391:SF143">
    <property type="entry name" value="B3 DNA-BINDING DOMAIN PROTEIN"/>
    <property type="match status" value="1"/>
</dbReference>
<proteinExistence type="predicted"/>
<dbReference type="InterPro" id="IPR044837">
    <property type="entry name" value="REM16-like"/>
</dbReference>
<evidence type="ECO:0000256" key="2">
    <source>
        <dbReference type="ARBA" id="ARBA00023015"/>
    </source>
</evidence>
<dbReference type="GO" id="GO:0005634">
    <property type="term" value="C:nucleus"/>
    <property type="evidence" value="ECO:0007669"/>
    <property type="project" value="UniProtKB-SubCell"/>
</dbReference>
<dbReference type="InterPro" id="IPR015300">
    <property type="entry name" value="DNA-bd_pseudobarrel_sf"/>
</dbReference>
<evidence type="ECO:0000256" key="1">
    <source>
        <dbReference type="ARBA" id="ARBA00004123"/>
    </source>
</evidence>
<evidence type="ECO:0000313" key="7">
    <source>
        <dbReference type="EMBL" id="KAJ6715588.1"/>
    </source>
</evidence>
<keyword evidence="4" id="KW-0804">Transcription</keyword>
<evidence type="ECO:0000256" key="4">
    <source>
        <dbReference type="ARBA" id="ARBA00023163"/>
    </source>
</evidence>
<keyword evidence="3" id="KW-0238">DNA-binding</keyword>
<name>A0A9Q0YZK2_SALVM</name>
<comment type="caution">
    <text evidence="7">The sequence shown here is derived from an EMBL/GenBank/DDBJ whole genome shotgun (WGS) entry which is preliminary data.</text>
</comment>
<organism evidence="7 8">
    <name type="scientific">Salix viminalis</name>
    <name type="common">Common osier</name>
    <name type="synonym">Basket willow</name>
    <dbReference type="NCBI Taxonomy" id="40686"/>
    <lineage>
        <taxon>Eukaryota</taxon>
        <taxon>Viridiplantae</taxon>
        <taxon>Streptophyta</taxon>
        <taxon>Embryophyta</taxon>
        <taxon>Tracheophyta</taxon>
        <taxon>Spermatophyta</taxon>
        <taxon>Magnoliopsida</taxon>
        <taxon>eudicotyledons</taxon>
        <taxon>Gunneridae</taxon>
        <taxon>Pentapetalae</taxon>
        <taxon>rosids</taxon>
        <taxon>fabids</taxon>
        <taxon>Malpighiales</taxon>
        <taxon>Salicaceae</taxon>
        <taxon>Saliceae</taxon>
        <taxon>Salix</taxon>
    </lineage>
</organism>